<feature type="domain" description="GerMN" evidence="2">
    <location>
        <begin position="204"/>
        <end position="292"/>
    </location>
</feature>
<dbReference type="Pfam" id="PF10647">
    <property type="entry name" value="Gmad1"/>
    <property type="match status" value="1"/>
</dbReference>
<dbReference type="Pfam" id="PF25976">
    <property type="entry name" value="LpqB_N"/>
    <property type="match status" value="1"/>
</dbReference>
<dbReference type="InterPro" id="IPR018910">
    <property type="entry name" value="LpqB_C"/>
</dbReference>
<dbReference type="InterPro" id="IPR019606">
    <property type="entry name" value="GerMN"/>
</dbReference>
<evidence type="ECO:0000259" key="2">
    <source>
        <dbReference type="SMART" id="SM00909"/>
    </source>
</evidence>
<gene>
    <name evidence="3" type="ORF">WCD41_02940</name>
</gene>
<evidence type="ECO:0000313" key="4">
    <source>
        <dbReference type="Proteomes" id="UP001370100"/>
    </source>
</evidence>
<reference evidence="3 4" key="1">
    <citation type="submission" date="2024-03" db="EMBL/GenBank/DDBJ databases">
        <title>Actinomycetospora sp. OC33-EN06, a novel actinomycete isolated from wild orchid (Aerides multiflora).</title>
        <authorList>
            <person name="Suriyachadkun C."/>
        </authorList>
    </citation>
    <scope>NUCLEOTIDE SEQUENCE [LARGE SCALE GENOMIC DNA]</scope>
    <source>
        <strain evidence="3 4">OC33-EN06</strain>
    </source>
</reference>
<feature type="chain" id="PRO_5046120116" evidence="1">
    <location>
        <begin position="24"/>
        <end position="612"/>
    </location>
</feature>
<feature type="signal peptide" evidence="1">
    <location>
        <begin position="1"/>
        <end position="23"/>
    </location>
</feature>
<dbReference type="EMBL" id="JBBEGL010000001">
    <property type="protein sequence ID" value="MEJ2885391.1"/>
    <property type="molecule type" value="Genomic_DNA"/>
</dbReference>
<proteinExistence type="predicted"/>
<sequence length="612" mass="61939">MRHRSSRTVLTLAVLLAVLAGCASVPGSSDVTVLRRVGDAAEPTAPPGPARDAGPLEIVRGWVLASGSTAERHQAARGFLTPAAAGTWDDGAAPVVVNDQVDTVFSDRPGLVGEAAVRVRATALGVLTPEGAFVAGPRSVEVDVGLTEQNGQWRISSLPTGTIVRRSDLRANTRPVRAWFLDPQRASPVSDPRYLATSPSRSVPTRTLQYLLAGPSEALAGAAVSSLPVGTTLRSDVTLTPDGTAVVDLSRTGPLDEPRRREIAQQVTLTLAGIGVTRVRLLVDGEPLLVATPEVTVGDTLAGLPPEVARRPDLPVDPVVGGPGDAEVPVLVADGGRLRLLSGEPAGGPAGRGAYRAVSASSSYGGDVAVVAEDTAGVDPNATRARLLTGVGGAELAASGIEGRSLARPSWTPDGTEVWSVLDGGTVVRAVRQGPGGAVRPVAVDTSALAATGAGTTPGAPGSISGSISALRISPDGSRIALVAGGRVLVGAIARDGAGGARLGSVFSLRPESVDQVLDLGWTRTDQLVVVGNRADRPVTLVSVDGLDVESLSTTNLTPPVTAVAARPGRPLVVADQGGTWTLPLNGGSPSGGDVWQAVPGFGASTVPAYPG</sequence>
<keyword evidence="1" id="KW-0732">Signal</keyword>
<dbReference type="Pfam" id="PF10646">
    <property type="entry name" value="Germane"/>
    <property type="match status" value="1"/>
</dbReference>
<comment type="caution">
    <text evidence="3">The sequence shown here is derived from an EMBL/GenBank/DDBJ whole genome shotgun (WGS) entry which is preliminary data.</text>
</comment>
<protein>
    <submittedName>
        <fullName evidence="3">LpqB family beta-propeller domain-containing protein</fullName>
    </submittedName>
</protein>
<evidence type="ECO:0000313" key="3">
    <source>
        <dbReference type="EMBL" id="MEJ2885391.1"/>
    </source>
</evidence>
<dbReference type="SUPFAM" id="SSF82171">
    <property type="entry name" value="DPP6 N-terminal domain-like"/>
    <property type="match status" value="1"/>
</dbReference>
<dbReference type="RefSeq" id="WP_337711875.1">
    <property type="nucleotide sequence ID" value="NZ_JBBEGL010000001.1"/>
</dbReference>
<name>A0ABU8N0Z1_9PSEU</name>
<accession>A0ABU8N0Z1</accession>
<evidence type="ECO:0000256" key="1">
    <source>
        <dbReference type="SAM" id="SignalP"/>
    </source>
</evidence>
<dbReference type="PROSITE" id="PS51257">
    <property type="entry name" value="PROKAR_LIPOPROTEIN"/>
    <property type="match status" value="1"/>
</dbReference>
<keyword evidence="4" id="KW-1185">Reference proteome</keyword>
<dbReference type="SMART" id="SM00909">
    <property type="entry name" value="Germane"/>
    <property type="match status" value="1"/>
</dbReference>
<dbReference type="InterPro" id="IPR059026">
    <property type="entry name" value="LpqB_N"/>
</dbReference>
<organism evidence="3 4">
    <name type="scientific">Actinomycetospora aeridis</name>
    <dbReference type="NCBI Taxonomy" id="3129231"/>
    <lineage>
        <taxon>Bacteria</taxon>
        <taxon>Bacillati</taxon>
        <taxon>Actinomycetota</taxon>
        <taxon>Actinomycetes</taxon>
        <taxon>Pseudonocardiales</taxon>
        <taxon>Pseudonocardiaceae</taxon>
        <taxon>Actinomycetospora</taxon>
    </lineage>
</organism>
<dbReference type="Proteomes" id="UP001370100">
    <property type="component" value="Unassembled WGS sequence"/>
</dbReference>